<protein>
    <submittedName>
        <fullName evidence="2">Uncharacterized protein</fullName>
    </submittedName>
</protein>
<evidence type="ECO:0000256" key="1">
    <source>
        <dbReference type="SAM" id="Coils"/>
    </source>
</evidence>
<dbReference type="Proteomes" id="UP000692954">
    <property type="component" value="Unassembled WGS sequence"/>
</dbReference>
<comment type="caution">
    <text evidence="2">The sequence shown here is derived from an EMBL/GenBank/DDBJ whole genome shotgun (WGS) entry which is preliminary data.</text>
</comment>
<dbReference type="EMBL" id="CAJJDN010000024">
    <property type="protein sequence ID" value="CAD8068724.1"/>
    <property type="molecule type" value="Genomic_DNA"/>
</dbReference>
<organism evidence="2 3">
    <name type="scientific">Paramecium sonneborni</name>
    <dbReference type="NCBI Taxonomy" id="65129"/>
    <lineage>
        <taxon>Eukaryota</taxon>
        <taxon>Sar</taxon>
        <taxon>Alveolata</taxon>
        <taxon>Ciliophora</taxon>
        <taxon>Intramacronucleata</taxon>
        <taxon>Oligohymenophorea</taxon>
        <taxon>Peniculida</taxon>
        <taxon>Parameciidae</taxon>
        <taxon>Paramecium</taxon>
    </lineage>
</organism>
<gene>
    <name evidence="2" type="ORF">PSON_ATCC_30995.1.T0240296</name>
</gene>
<dbReference type="OrthoDB" id="292810at2759"/>
<evidence type="ECO:0000313" key="3">
    <source>
        <dbReference type="Proteomes" id="UP000692954"/>
    </source>
</evidence>
<evidence type="ECO:0000313" key="2">
    <source>
        <dbReference type="EMBL" id="CAD8068724.1"/>
    </source>
</evidence>
<sequence>MNNQPVYMSAEQINALFQRDSTFEMRDDRINSFQNDFKKNETLKSESVECEENRPTNQSESMMMITREEYQSLQQEYDRRKDMEEKYKEDINRLMRELKQKCSDLDCMKREQEVFLEQNQRRESTLQNMRQQIQEANNREQKAVIELGELYEQNMQVKQQLEIVQQKYNNLQKQHKFEIDRKDKQIDQFKIQIMQLNEDNERLKLEHPTGFKNLDSQRVSQDKTQNQWAQFNSSAYKSSIQFQKDKPITQIQFKSNYDSKVIFGKKSQNTLKLQQTQQDFQPKGQ</sequence>
<name>A0A8S1M192_9CILI</name>
<keyword evidence="1" id="KW-0175">Coiled coil</keyword>
<proteinExistence type="predicted"/>
<feature type="coiled-coil region" evidence="1">
    <location>
        <begin position="70"/>
        <end position="206"/>
    </location>
</feature>
<dbReference type="AlphaFoldDB" id="A0A8S1M192"/>
<reference evidence="2" key="1">
    <citation type="submission" date="2021-01" db="EMBL/GenBank/DDBJ databases">
        <authorList>
            <consortium name="Genoscope - CEA"/>
            <person name="William W."/>
        </authorList>
    </citation>
    <scope>NUCLEOTIDE SEQUENCE</scope>
</reference>
<keyword evidence="3" id="KW-1185">Reference proteome</keyword>
<accession>A0A8S1M192</accession>